<dbReference type="Proteomes" id="UP000032735">
    <property type="component" value="Chromosome"/>
</dbReference>
<organism evidence="1 2">
    <name type="scientific">Xenorhabdus poinarii G6</name>
    <dbReference type="NCBI Taxonomy" id="1354304"/>
    <lineage>
        <taxon>Bacteria</taxon>
        <taxon>Pseudomonadati</taxon>
        <taxon>Pseudomonadota</taxon>
        <taxon>Gammaproteobacteria</taxon>
        <taxon>Enterobacterales</taxon>
        <taxon>Morganellaceae</taxon>
        <taxon>Xenorhabdus</taxon>
    </lineage>
</organism>
<gene>
    <name evidence="1" type="ORF">XPG1_0091</name>
</gene>
<proteinExistence type="predicted"/>
<reference evidence="1 2" key="1">
    <citation type="submission" date="2013-07" db="EMBL/GenBank/DDBJ databases">
        <authorList>
            <person name="Genoscope - CEA"/>
        </authorList>
    </citation>
    <scope>NUCLEOTIDE SEQUENCE [LARGE SCALE GENOMIC DNA]</scope>
    <source>
        <strain evidence="1 2">G6</strain>
    </source>
</reference>
<evidence type="ECO:0000313" key="2">
    <source>
        <dbReference type="Proteomes" id="UP000032735"/>
    </source>
</evidence>
<accession>A0A068QYP9</accession>
<dbReference type="HOGENOM" id="CLU_3067751_0_0_6"/>
<evidence type="ECO:0000313" key="1">
    <source>
        <dbReference type="EMBL" id="CDG19746.1"/>
    </source>
</evidence>
<protein>
    <submittedName>
        <fullName evidence="1">Uncharacterized protein</fullName>
    </submittedName>
</protein>
<name>A0A068QYP9_9GAMM</name>
<sequence length="53" mass="5984">MGFVQEKARESSTLLALPVGTLVDVDCGTESNREMRLKRMKHSFKASFIVIQK</sequence>
<keyword evidence="2" id="KW-1185">Reference proteome</keyword>
<dbReference type="AlphaFoldDB" id="A0A068QYP9"/>
<dbReference type="KEGG" id="xpo:XPG1_0091"/>
<dbReference type="EMBL" id="FO704551">
    <property type="protein sequence ID" value="CDG19746.1"/>
    <property type="molecule type" value="Genomic_DNA"/>
</dbReference>